<organism evidence="1">
    <name type="scientific">Tanacetum cinerariifolium</name>
    <name type="common">Dalmatian daisy</name>
    <name type="synonym">Chrysanthemum cinerariifolium</name>
    <dbReference type="NCBI Taxonomy" id="118510"/>
    <lineage>
        <taxon>Eukaryota</taxon>
        <taxon>Viridiplantae</taxon>
        <taxon>Streptophyta</taxon>
        <taxon>Embryophyta</taxon>
        <taxon>Tracheophyta</taxon>
        <taxon>Spermatophyta</taxon>
        <taxon>Magnoliopsida</taxon>
        <taxon>eudicotyledons</taxon>
        <taxon>Gunneridae</taxon>
        <taxon>Pentapetalae</taxon>
        <taxon>asterids</taxon>
        <taxon>campanulids</taxon>
        <taxon>Asterales</taxon>
        <taxon>Asteraceae</taxon>
        <taxon>Asteroideae</taxon>
        <taxon>Anthemideae</taxon>
        <taxon>Anthemidinae</taxon>
        <taxon>Tanacetum</taxon>
    </lineage>
</organism>
<proteinExistence type="predicted"/>
<accession>A0A6L2N9X0</accession>
<name>A0A6L2N9X0_TANCI</name>
<evidence type="ECO:0000313" key="1">
    <source>
        <dbReference type="EMBL" id="GEU83026.1"/>
    </source>
</evidence>
<dbReference type="EMBL" id="BKCJ010008599">
    <property type="protein sequence ID" value="GEU83026.1"/>
    <property type="molecule type" value="Genomic_DNA"/>
</dbReference>
<comment type="caution">
    <text evidence="1">The sequence shown here is derived from an EMBL/GenBank/DDBJ whole genome shotgun (WGS) entry which is preliminary data.</text>
</comment>
<protein>
    <submittedName>
        <fullName evidence="1">Uncharacterized protein</fullName>
    </submittedName>
</protein>
<dbReference type="AlphaFoldDB" id="A0A6L2N9X0"/>
<reference evidence="1" key="1">
    <citation type="journal article" date="2019" name="Sci. Rep.">
        <title>Draft genome of Tanacetum cinerariifolium, the natural source of mosquito coil.</title>
        <authorList>
            <person name="Yamashiro T."/>
            <person name="Shiraishi A."/>
            <person name="Satake H."/>
            <person name="Nakayama K."/>
        </authorList>
    </citation>
    <scope>NUCLEOTIDE SEQUENCE</scope>
</reference>
<gene>
    <name evidence="1" type="ORF">Tci_055004</name>
</gene>
<sequence>MRSAPMTSVPHMVYLIGGLIKFYIDRHIADSSRKVVRTHMRILSVVSIKAYFRYGYDYLKEITLYVADYQEYMIAEKDFKILYPNDFEDLNLFLLQGHLNHLSVSDKRMLSTAVKLWTRNLVIRQRVKDFQLGIKSYQKQLNITKPGWDTKGFEYKHDYIIIDAPCVVVFPVGKNERKIMRFNEIYKFSDGTLTNIMEALDYRVKEYKMEMEIPHSSEVYFITACSYSTDTSKELMKVQVYALKLLQL</sequence>